<feature type="transmembrane region" description="Helical" evidence="7">
    <location>
        <begin position="146"/>
        <end position="168"/>
    </location>
</feature>
<gene>
    <name evidence="9" type="primary">Dwil\GK12592</name>
    <name evidence="9" type="ORF">Dwil_GK12592</name>
</gene>
<dbReference type="GO" id="GO:0016020">
    <property type="term" value="C:membrane"/>
    <property type="evidence" value="ECO:0007669"/>
    <property type="project" value="UniProtKB-SubCell"/>
</dbReference>
<reference evidence="9 10" key="1">
    <citation type="journal article" date="2007" name="Nature">
        <title>Evolution of genes and genomes on the Drosophila phylogeny.</title>
        <authorList>
            <consortium name="Drosophila 12 Genomes Consortium"/>
            <person name="Clark A.G."/>
            <person name="Eisen M.B."/>
            <person name="Smith D.R."/>
            <person name="Bergman C.M."/>
            <person name="Oliver B."/>
            <person name="Markow T.A."/>
            <person name="Kaufman T.C."/>
            <person name="Kellis M."/>
            <person name="Gelbart W."/>
            <person name="Iyer V.N."/>
            <person name="Pollard D.A."/>
            <person name="Sackton T.B."/>
            <person name="Larracuente A.M."/>
            <person name="Singh N.D."/>
            <person name="Abad J.P."/>
            <person name="Abt D.N."/>
            <person name="Adryan B."/>
            <person name="Aguade M."/>
            <person name="Akashi H."/>
            <person name="Anderson W.W."/>
            <person name="Aquadro C.F."/>
            <person name="Ardell D.H."/>
            <person name="Arguello R."/>
            <person name="Artieri C.G."/>
            <person name="Barbash D.A."/>
            <person name="Barker D."/>
            <person name="Barsanti P."/>
            <person name="Batterham P."/>
            <person name="Batzoglou S."/>
            <person name="Begun D."/>
            <person name="Bhutkar A."/>
            <person name="Blanco E."/>
            <person name="Bosak S.A."/>
            <person name="Bradley R.K."/>
            <person name="Brand A.D."/>
            <person name="Brent M.R."/>
            <person name="Brooks A.N."/>
            <person name="Brown R.H."/>
            <person name="Butlin R.K."/>
            <person name="Caggese C."/>
            <person name="Calvi B.R."/>
            <person name="Bernardo de Carvalho A."/>
            <person name="Caspi A."/>
            <person name="Castrezana S."/>
            <person name="Celniker S.E."/>
            <person name="Chang J.L."/>
            <person name="Chapple C."/>
            <person name="Chatterji S."/>
            <person name="Chinwalla A."/>
            <person name="Civetta A."/>
            <person name="Clifton S.W."/>
            <person name="Comeron J.M."/>
            <person name="Costello J.C."/>
            <person name="Coyne J.A."/>
            <person name="Daub J."/>
            <person name="David R.G."/>
            <person name="Delcher A.L."/>
            <person name="Delehaunty K."/>
            <person name="Do C.B."/>
            <person name="Ebling H."/>
            <person name="Edwards K."/>
            <person name="Eickbush T."/>
            <person name="Evans J.D."/>
            <person name="Filipski A."/>
            <person name="Findeiss S."/>
            <person name="Freyhult E."/>
            <person name="Fulton L."/>
            <person name="Fulton R."/>
            <person name="Garcia A.C."/>
            <person name="Gardiner A."/>
            <person name="Garfield D.A."/>
            <person name="Garvin B.E."/>
            <person name="Gibson G."/>
            <person name="Gilbert D."/>
            <person name="Gnerre S."/>
            <person name="Godfrey J."/>
            <person name="Good R."/>
            <person name="Gotea V."/>
            <person name="Gravely B."/>
            <person name="Greenberg A.J."/>
            <person name="Griffiths-Jones S."/>
            <person name="Gross S."/>
            <person name="Guigo R."/>
            <person name="Gustafson E.A."/>
            <person name="Haerty W."/>
            <person name="Hahn M.W."/>
            <person name="Halligan D.L."/>
            <person name="Halpern A.L."/>
            <person name="Halter G.M."/>
            <person name="Han M.V."/>
            <person name="Heger A."/>
            <person name="Hillier L."/>
            <person name="Hinrichs A.S."/>
            <person name="Holmes I."/>
            <person name="Hoskins R.A."/>
            <person name="Hubisz M.J."/>
            <person name="Hultmark D."/>
            <person name="Huntley M.A."/>
            <person name="Jaffe D.B."/>
            <person name="Jagadeeshan S."/>
            <person name="Jeck W.R."/>
            <person name="Johnson J."/>
            <person name="Jones C.D."/>
            <person name="Jordan W.C."/>
            <person name="Karpen G.H."/>
            <person name="Kataoka E."/>
            <person name="Keightley P.D."/>
            <person name="Kheradpour P."/>
            <person name="Kirkness E.F."/>
            <person name="Koerich L.B."/>
            <person name="Kristiansen K."/>
            <person name="Kudrna D."/>
            <person name="Kulathinal R.J."/>
            <person name="Kumar S."/>
            <person name="Kwok R."/>
            <person name="Lander E."/>
            <person name="Langley C.H."/>
            <person name="Lapoint R."/>
            <person name="Lazzaro B.P."/>
            <person name="Lee S.J."/>
            <person name="Levesque L."/>
            <person name="Li R."/>
            <person name="Lin C.F."/>
            <person name="Lin M.F."/>
            <person name="Lindblad-Toh K."/>
            <person name="Llopart A."/>
            <person name="Long M."/>
            <person name="Low L."/>
            <person name="Lozovsky E."/>
            <person name="Lu J."/>
            <person name="Luo M."/>
            <person name="Machado C.A."/>
            <person name="Makalowski W."/>
            <person name="Marzo M."/>
            <person name="Matsuda M."/>
            <person name="Matzkin L."/>
            <person name="McAllister B."/>
            <person name="McBride C.S."/>
            <person name="McKernan B."/>
            <person name="McKernan K."/>
            <person name="Mendez-Lago M."/>
            <person name="Minx P."/>
            <person name="Mollenhauer M.U."/>
            <person name="Montooth K."/>
            <person name="Mount S.M."/>
            <person name="Mu X."/>
            <person name="Myers E."/>
            <person name="Negre B."/>
            <person name="Newfeld S."/>
            <person name="Nielsen R."/>
            <person name="Noor M.A."/>
            <person name="O'Grady P."/>
            <person name="Pachter L."/>
            <person name="Papaceit M."/>
            <person name="Parisi M.J."/>
            <person name="Parisi M."/>
            <person name="Parts L."/>
            <person name="Pedersen J.S."/>
            <person name="Pesole G."/>
            <person name="Phillippy A.M."/>
            <person name="Ponting C.P."/>
            <person name="Pop M."/>
            <person name="Porcelli D."/>
            <person name="Powell J.R."/>
            <person name="Prohaska S."/>
            <person name="Pruitt K."/>
            <person name="Puig M."/>
            <person name="Quesneville H."/>
            <person name="Ram K.R."/>
            <person name="Rand D."/>
            <person name="Rasmussen M.D."/>
            <person name="Reed L.K."/>
            <person name="Reenan R."/>
            <person name="Reily A."/>
            <person name="Remington K.A."/>
            <person name="Rieger T.T."/>
            <person name="Ritchie M.G."/>
            <person name="Robin C."/>
            <person name="Rogers Y.H."/>
            <person name="Rohde C."/>
            <person name="Rozas J."/>
            <person name="Rubenfield M.J."/>
            <person name="Ruiz A."/>
            <person name="Russo S."/>
            <person name="Salzberg S.L."/>
            <person name="Sanchez-Gracia A."/>
            <person name="Saranga D.J."/>
            <person name="Sato H."/>
            <person name="Schaeffer S.W."/>
            <person name="Schatz M.C."/>
            <person name="Schlenke T."/>
            <person name="Schwartz R."/>
            <person name="Segarra C."/>
            <person name="Singh R.S."/>
            <person name="Sirot L."/>
            <person name="Sirota M."/>
            <person name="Sisneros N.B."/>
            <person name="Smith C.D."/>
            <person name="Smith T.F."/>
            <person name="Spieth J."/>
            <person name="Stage D.E."/>
            <person name="Stark A."/>
            <person name="Stephan W."/>
            <person name="Strausberg R.L."/>
            <person name="Strempel S."/>
            <person name="Sturgill D."/>
            <person name="Sutton G."/>
            <person name="Sutton G.G."/>
            <person name="Tao W."/>
            <person name="Teichmann S."/>
            <person name="Tobari Y.N."/>
            <person name="Tomimura Y."/>
            <person name="Tsolas J.M."/>
            <person name="Valente V.L."/>
            <person name="Venter E."/>
            <person name="Venter J.C."/>
            <person name="Vicario S."/>
            <person name="Vieira F.G."/>
            <person name="Vilella A.J."/>
            <person name="Villasante A."/>
            <person name="Walenz B."/>
            <person name="Wang J."/>
            <person name="Wasserman M."/>
            <person name="Watts T."/>
            <person name="Wilson D."/>
            <person name="Wilson R.K."/>
            <person name="Wing R.A."/>
            <person name="Wolfner M.F."/>
            <person name="Wong A."/>
            <person name="Wong G.K."/>
            <person name="Wu C.I."/>
            <person name="Wu G."/>
            <person name="Yamamoto D."/>
            <person name="Yang H.P."/>
            <person name="Yang S.P."/>
            <person name="Yorke J.A."/>
            <person name="Yoshida K."/>
            <person name="Zdobnov E."/>
            <person name="Zhang P."/>
            <person name="Zhang Y."/>
            <person name="Zimin A.V."/>
            <person name="Baldwin J."/>
            <person name="Abdouelleil A."/>
            <person name="Abdulkadir J."/>
            <person name="Abebe A."/>
            <person name="Abera B."/>
            <person name="Abreu J."/>
            <person name="Acer S.C."/>
            <person name="Aftuck L."/>
            <person name="Alexander A."/>
            <person name="An P."/>
            <person name="Anderson E."/>
            <person name="Anderson S."/>
            <person name="Arachi H."/>
            <person name="Azer M."/>
            <person name="Bachantsang P."/>
            <person name="Barry A."/>
            <person name="Bayul T."/>
            <person name="Berlin A."/>
            <person name="Bessette D."/>
            <person name="Bloom T."/>
            <person name="Blye J."/>
            <person name="Boguslavskiy L."/>
            <person name="Bonnet C."/>
            <person name="Boukhgalter B."/>
            <person name="Bourzgui I."/>
            <person name="Brown A."/>
            <person name="Cahill P."/>
            <person name="Channer S."/>
            <person name="Cheshatsang Y."/>
            <person name="Chuda L."/>
            <person name="Citroen M."/>
            <person name="Collymore A."/>
            <person name="Cooke P."/>
            <person name="Costello M."/>
            <person name="D'Aco K."/>
            <person name="Daza R."/>
            <person name="De Haan G."/>
            <person name="DeGray S."/>
            <person name="DeMaso C."/>
            <person name="Dhargay N."/>
            <person name="Dooley K."/>
            <person name="Dooley E."/>
            <person name="Doricent M."/>
            <person name="Dorje P."/>
            <person name="Dorjee K."/>
            <person name="Dupes A."/>
            <person name="Elong R."/>
            <person name="Falk J."/>
            <person name="Farina A."/>
            <person name="Faro S."/>
            <person name="Ferguson D."/>
            <person name="Fisher S."/>
            <person name="Foley C.D."/>
            <person name="Franke A."/>
            <person name="Friedrich D."/>
            <person name="Gadbois L."/>
            <person name="Gearin G."/>
            <person name="Gearin C.R."/>
            <person name="Giannoukos G."/>
            <person name="Goode T."/>
            <person name="Graham J."/>
            <person name="Grandbois E."/>
            <person name="Grewal S."/>
            <person name="Gyaltsen K."/>
            <person name="Hafez N."/>
            <person name="Hagos B."/>
            <person name="Hall J."/>
            <person name="Henson C."/>
            <person name="Hollinger A."/>
            <person name="Honan T."/>
            <person name="Huard M.D."/>
            <person name="Hughes L."/>
            <person name="Hurhula B."/>
            <person name="Husby M.E."/>
            <person name="Kamat A."/>
            <person name="Kanga B."/>
            <person name="Kashin S."/>
            <person name="Khazanovich D."/>
            <person name="Kisner P."/>
            <person name="Lance K."/>
            <person name="Lara M."/>
            <person name="Lee W."/>
            <person name="Lennon N."/>
            <person name="Letendre F."/>
            <person name="LeVine R."/>
            <person name="Lipovsky A."/>
            <person name="Liu X."/>
            <person name="Liu J."/>
            <person name="Liu S."/>
            <person name="Lokyitsang T."/>
            <person name="Lokyitsang Y."/>
            <person name="Lubonja R."/>
            <person name="Lui A."/>
            <person name="MacDonald P."/>
            <person name="Magnisalis V."/>
            <person name="Maru K."/>
            <person name="Matthews C."/>
            <person name="McCusker W."/>
            <person name="McDonough S."/>
            <person name="Mehta T."/>
            <person name="Meldrim J."/>
            <person name="Meneus L."/>
            <person name="Mihai O."/>
            <person name="Mihalev A."/>
            <person name="Mihova T."/>
            <person name="Mittelman R."/>
            <person name="Mlenga V."/>
            <person name="Montmayeur A."/>
            <person name="Mulrain L."/>
            <person name="Navidi A."/>
            <person name="Naylor J."/>
            <person name="Negash T."/>
            <person name="Nguyen T."/>
            <person name="Nguyen N."/>
            <person name="Nicol R."/>
            <person name="Norbu C."/>
            <person name="Norbu N."/>
            <person name="Novod N."/>
            <person name="O'Neill B."/>
            <person name="Osman S."/>
            <person name="Markiewicz E."/>
            <person name="Oyono O.L."/>
            <person name="Patti C."/>
            <person name="Phunkhang P."/>
            <person name="Pierre F."/>
            <person name="Priest M."/>
            <person name="Raghuraman S."/>
            <person name="Rege F."/>
            <person name="Reyes R."/>
            <person name="Rise C."/>
            <person name="Rogov P."/>
            <person name="Ross K."/>
            <person name="Ryan E."/>
            <person name="Settipalli S."/>
            <person name="Shea T."/>
            <person name="Sherpa N."/>
            <person name="Shi L."/>
            <person name="Shih D."/>
            <person name="Sparrow T."/>
            <person name="Spaulding J."/>
            <person name="Stalker J."/>
            <person name="Stange-Thomann N."/>
            <person name="Stavropoulos S."/>
            <person name="Stone C."/>
            <person name="Strader C."/>
            <person name="Tesfaye S."/>
            <person name="Thomson T."/>
            <person name="Thoulutsang Y."/>
            <person name="Thoulutsang D."/>
            <person name="Topham K."/>
            <person name="Topping I."/>
            <person name="Tsamla T."/>
            <person name="Vassiliev H."/>
            <person name="Vo A."/>
            <person name="Wangchuk T."/>
            <person name="Wangdi T."/>
            <person name="Weiand M."/>
            <person name="Wilkinson J."/>
            <person name="Wilson A."/>
            <person name="Yadav S."/>
            <person name="Young G."/>
            <person name="Yu Q."/>
            <person name="Zembek L."/>
            <person name="Zhong D."/>
            <person name="Zimmer A."/>
            <person name="Zwirko Z."/>
            <person name="Jaffe D.B."/>
            <person name="Alvarez P."/>
            <person name="Brockman W."/>
            <person name="Butler J."/>
            <person name="Chin C."/>
            <person name="Gnerre S."/>
            <person name="Grabherr M."/>
            <person name="Kleber M."/>
            <person name="Mauceli E."/>
            <person name="MacCallum I."/>
        </authorList>
    </citation>
    <scope>NUCLEOTIDE SEQUENCE [LARGE SCALE GENOMIC DNA]</scope>
    <source>
        <strain evidence="10">Tucson 14030-0811.24</strain>
    </source>
</reference>
<dbReference type="SUPFAM" id="SSF103473">
    <property type="entry name" value="MFS general substrate transporter"/>
    <property type="match status" value="1"/>
</dbReference>
<dbReference type="PANTHER" id="PTHR23511:SF37">
    <property type="entry name" value="MAJOR FACILITATOR SUPERFAMILY (MFS) PROFILE DOMAIN-CONTAINING PROTEIN-RELATED"/>
    <property type="match status" value="1"/>
</dbReference>
<feature type="transmembrane region" description="Helical" evidence="7">
    <location>
        <begin position="60"/>
        <end position="77"/>
    </location>
</feature>
<evidence type="ECO:0000256" key="3">
    <source>
        <dbReference type="ARBA" id="ARBA00022448"/>
    </source>
</evidence>
<feature type="transmembrane region" description="Helical" evidence="7">
    <location>
        <begin position="188"/>
        <end position="207"/>
    </location>
</feature>
<dbReference type="PROSITE" id="PS50850">
    <property type="entry name" value="MFS"/>
    <property type="match status" value="1"/>
</dbReference>
<dbReference type="GO" id="GO:0022857">
    <property type="term" value="F:transmembrane transporter activity"/>
    <property type="evidence" value="ECO:0007669"/>
    <property type="project" value="InterPro"/>
</dbReference>
<evidence type="ECO:0000256" key="7">
    <source>
        <dbReference type="SAM" id="Phobius"/>
    </source>
</evidence>
<evidence type="ECO:0000256" key="6">
    <source>
        <dbReference type="ARBA" id="ARBA00023136"/>
    </source>
</evidence>
<feature type="domain" description="Major facilitator superfamily (MFS) profile" evidence="8">
    <location>
        <begin position="20"/>
        <end position="431"/>
    </location>
</feature>
<protein>
    <recommendedName>
        <fullName evidence="8">Major facilitator superfamily (MFS) profile domain-containing protein</fullName>
    </recommendedName>
</protein>
<evidence type="ECO:0000313" key="9">
    <source>
        <dbReference type="EMBL" id="EDW78733.2"/>
    </source>
</evidence>
<name>B4N2Z4_DROWI</name>
<feature type="transmembrane region" description="Helical" evidence="7">
    <location>
        <begin position="12"/>
        <end position="32"/>
    </location>
</feature>
<dbReference type="InParanoid" id="B4N2Z4"/>
<dbReference type="PANTHER" id="PTHR23511">
    <property type="entry name" value="SYNAPTIC VESICLE GLYCOPROTEIN 2"/>
    <property type="match status" value="1"/>
</dbReference>
<dbReference type="InterPro" id="IPR005828">
    <property type="entry name" value="MFS_sugar_transport-like"/>
</dbReference>
<evidence type="ECO:0000256" key="2">
    <source>
        <dbReference type="ARBA" id="ARBA00008335"/>
    </source>
</evidence>
<evidence type="ECO:0000256" key="4">
    <source>
        <dbReference type="ARBA" id="ARBA00022692"/>
    </source>
</evidence>
<keyword evidence="6 7" id="KW-0472">Membrane</keyword>
<keyword evidence="3" id="KW-0813">Transport</keyword>
<proteinExistence type="inferred from homology"/>
<dbReference type="HOGENOM" id="CLU_001265_46_15_1"/>
<keyword evidence="10" id="KW-1185">Reference proteome</keyword>
<dbReference type="EMBL" id="CH964062">
    <property type="protein sequence ID" value="EDW78733.2"/>
    <property type="molecule type" value="Genomic_DNA"/>
</dbReference>
<feature type="transmembrane region" description="Helical" evidence="7">
    <location>
        <begin position="398"/>
        <end position="423"/>
    </location>
</feature>
<feature type="transmembrane region" description="Helical" evidence="7">
    <location>
        <begin position="89"/>
        <end position="107"/>
    </location>
</feature>
<organism evidence="9 10">
    <name type="scientific">Drosophila willistoni</name>
    <name type="common">Fruit fly</name>
    <dbReference type="NCBI Taxonomy" id="7260"/>
    <lineage>
        <taxon>Eukaryota</taxon>
        <taxon>Metazoa</taxon>
        <taxon>Ecdysozoa</taxon>
        <taxon>Arthropoda</taxon>
        <taxon>Hexapoda</taxon>
        <taxon>Insecta</taxon>
        <taxon>Pterygota</taxon>
        <taxon>Neoptera</taxon>
        <taxon>Endopterygota</taxon>
        <taxon>Diptera</taxon>
        <taxon>Brachycera</taxon>
        <taxon>Muscomorpha</taxon>
        <taxon>Ephydroidea</taxon>
        <taxon>Drosophilidae</taxon>
        <taxon>Drosophila</taxon>
        <taxon>Sophophora</taxon>
    </lineage>
</organism>
<dbReference type="AlphaFoldDB" id="B4N2Z4"/>
<dbReference type="InterPro" id="IPR036259">
    <property type="entry name" value="MFS_trans_sf"/>
</dbReference>
<accession>B4N2Z4</accession>
<comment type="similarity">
    <text evidence="2">Belongs to the major facilitator superfamily.</text>
</comment>
<feature type="transmembrane region" description="Helical" evidence="7">
    <location>
        <begin position="113"/>
        <end position="134"/>
    </location>
</feature>
<feature type="transmembrane region" description="Helical" evidence="7">
    <location>
        <begin position="375"/>
        <end position="392"/>
    </location>
</feature>
<evidence type="ECO:0000259" key="8">
    <source>
        <dbReference type="PROSITE" id="PS50850"/>
    </source>
</evidence>
<evidence type="ECO:0000313" key="10">
    <source>
        <dbReference type="Proteomes" id="UP000007798"/>
    </source>
</evidence>
<dbReference type="STRING" id="7260.B4N2Z4"/>
<keyword evidence="5 7" id="KW-1133">Transmembrane helix</keyword>
<dbReference type="InterPro" id="IPR020846">
    <property type="entry name" value="MFS_dom"/>
</dbReference>
<dbReference type="eggNOG" id="KOG0255">
    <property type="taxonomic scope" value="Eukaryota"/>
</dbReference>
<dbReference type="OrthoDB" id="10262656at2759"/>
<dbReference type="Proteomes" id="UP000007798">
    <property type="component" value="Unassembled WGS sequence"/>
</dbReference>
<feature type="transmembrane region" description="Helical" evidence="7">
    <location>
        <begin position="351"/>
        <end position="370"/>
    </location>
</feature>
<evidence type="ECO:0000256" key="5">
    <source>
        <dbReference type="ARBA" id="ARBA00022989"/>
    </source>
</evidence>
<evidence type="ECO:0000256" key="1">
    <source>
        <dbReference type="ARBA" id="ARBA00004141"/>
    </source>
</evidence>
<keyword evidence="4 7" id="KW-0812">Transmembrane</keyword>
<dbReference type="Gene3D" id="1.20.1250.20">
    <property type="entry name" value="MFS general substrate transporter like domains"/>
    <property type="match status" value="1"/>
</dbReference>
<feature type="transmembrane region" description="Helical" evidence="7">
    <location>
        <begin position="284"/>
        <end position="306"/>
    </location>
</feature>
<sequence>MSATNVDEVLEIIGFGCTQFIMLCTCGCISVFIMNEIMGITVMAVAIACEFALSDIERSFLTNAGFLGMIVFGHYTGYTTDLIGRRRMILYSVGSSLITSIISVAMPKFYMYLLLRFMVGSFITGASTSNFAYIIEYTAVRIRPHIVTFTGYFLALGYIYAPCLAHFIGSMKCVLFSVGSFDIRLWRLSVLLNTAPGVLAFIAMFILPESAKYLLSVGKSEKAFNILNGLCKKNRGQDLQSFGVTSITQPNLRSDFEGQERKCFLLQVWLETIPLFKPPFRRPILLLMMVMSGNFFVGTGLGSWFMQLRQRMPDVSETVCQMLDNHWLDMKSGNFTAASCWDTPVDYIDGVLFGCIVLGVYILISIALIWLNRKIIMLSLLLVATFCGFVLNFINQKLFILCAFICFITLCTCCIPLVANIVCDVVPTHIR</sequence>
<dbReference type="Pfam" id="PF00083">
    <property type="entry name" value="Sugar_tr"/>
    <property type="match status" value="1"/>
</dbReference>
<comment type="subcellular location">
    <subcellularLocation>
        <location evidence="1">Membrane</location>
        <topology evidence="1">Multi-pass membrane protein</topology>
    </subcellularLocation>
</comment>